<feature type="compositionally biased region" description="Low complexity" evidence="4">
    <location>
        <begin position="518"/>
        <end position="533"/>
    </location>
</feature>
<feature type="domain" description="C2 DOCK-type" evidence="5">
    <location>
        <begin position="654"/>
        <end position="822"/>
    </location>
</feature>
<evidence type="ECO:0000256" key="2">
    <source>
        <dbReference type="ARBA" id="ARBA00022658"/>
    </source>
</evidence>
<dbReference type="FunFam" id="1.25.40.410:FF:000002">
    <property type="entry name" value="Dedicator of cytokinesis protein 7"/>
    <property type="match status" value="1"/>
</dbReference>
<feature type="region of interest" description="Disordered" evidence="4">
    <location>
        <begin position="439"/>
        <end position="533"/>
    </location>
</feature>
<proteinExistence type="inferred from homology"/>
<dbReference type="Pfam" id="PF20422">
    <property type="entry name" value="DHR-2_Lobe_B"/>
    <property type="match status" value="1"/>
</dbReference>
<feature type="region of interest" description="Disordered" evidence="4">
    <location>
        <begin position="1811"/>
        <end position="1831"/>
    </location>
</feature>
<feature type="region of interest" description="Disordered" evidence="4">
    <location>
        <begin position="1327"/>
        <end position="1348"/>
    </location>
</feature>
<dbReference type="FunFam" id="1.20.58.740:FF:000002">
    <property type="entry name" value="Dedicator of cytokinesis protein 7"/>
    <property type="match status" value="1"/>
</dbReference>
<organism evidence="7">
    <name type="scientific">Notodromas monacha</name>
    <dbReference type="NCBI Taxonomy" id="399045"/>
    <lineage>
        <taxon>Eukaryota</taxon>
        <taxon>Metazoa</taxon>
        <taxon>Ecdysozoa</taxon>
        <taxon>Arthropoda</taxon>
        <taxon>Crustacea</taxon>
        <taxon>Oligostraca</taxon>
        <taxon>Ostracoda</taxon>
        <taxon>Podocopa</taxon>
        <taxon>Podocopida</taxon>
        <taxon>Cypridocopina</taxon>
        <taxon>Cypridoidea</taxon>
        <taxon>Cyprididae</taxon>
        <taxon>Notodromas</taxon>
    </lineage>
</organism>
<evidence type="ECO:0000256" key="1">
    <source>
        <dbReference type="ARBA" id="ARBA00022553"/>
    </source>
</evidence>
<gene>
    <name evidence="7" type="ORF">NMOB1V02_LOCUS6243</name>
</gene>
<dbReference type="PROSITE" id="PS51651">
    <property type="entry name" value="DOCKER"/>
    <property type="match status" value="1"/>
</dbReference>
<accession>A0A7R9GF32</accession>
<evidence type="ECO:0000256" key="3">
    <source>
        <dbReference type="PROSITE-ProRule" id="PRU00983"/>
    </source>
</evidence>
<dbReference type="InterPro" id="IPR037808">
    <property type="entry name" value="C2_Dock-C"/>
</dbReference>
<dbReference type="Pfam" id="PF06920">
    <property type="entry name" value="DHR-2_Lobe_A"/>
    <property type="match status" value="1"/>
</dbReference>
<dbReference type="InterPro" id="IPR046769">
    <property type="entry name" value="DOCKER_Lobe_A"/>
</dbReference>
<dbReference type="InterPro" id="IPR043162">
    <property type="entry name" value="DOCK_C_lobe_C"/>
</dbReference>
<feature type="compositionally biased region" description="Polar residues" evidence="4">
    <location>
        <begin position="499"/>
        <end position="517"/>
    </location>
</feature>
<feature type="region of interest" description="Disordered" evidence="4">
    <location>
        <begin position="1460"/>
        <end position="1490"/>
    </location>
</feature>
<dbReference type="Pfam" id="PF20421">
    <property type="entry name" value="DHR-2_Lobe_C"/>
    <property type="match status" value="1"/>
</dbReference>
<dbReference type="GO" id="GO:0007264">
    <property type="term" value="P:small GTPase-mediated signal transduction"/>
    <property type="evidence" value="ECO:0007669"/>
    <property type="project" value="InterPro"/>
</dbReference>
<dbReference type="InterPro" id="IPR027007">
    <property type="entry name" value="C2_DOCK-type_domain"/>
</dbReference>
<evidence type="ECO:0000313" key="7">
    <source>
        <dbReference type="EMBL" id="CAD7278544.1"/>
    </source>
</evidence>
<sequence length="2225" mass="248067">MYEMSSTNTGQRAFAQKLSRYQAADVRRRIAATASFASGEKSDPFNRISSRPVSGLLTGISASQNANRETSLDPPDYEELLEQNFDVLIGDPLCDVLKFPDDDVEVVCVPRRCRTVVPLLPELDPQVWLANPRLNDCVRSYTRDWVAVHRRYQQHSSSLVSPRQSYERMTVLNPPKRQEYEIDLIQTSGFDEDEDDDRGCQNSTSTSNSCRSSIQVDEETPRGSWASSIFDLRNSVADPLITGILDSTLVPKNSSILDSPKQHGRHEMLFSLYPPPALEEPLEKRLPADIPSEHTGHKILVKIHHLKLDLEVEPIFASMALYDVKERKKISENFYFDLNSDVLKLLLGPHLKAQDASTFAKSCVFDLSCPSPDIYLIIRLEKVLQGDINECVEPYMKDDKNREKVKANAVAACERLGRYRMPFAWTYISLMHVINPNTAASSSQSSGGTLDSRDSGSDKSSANSSLERKTSASQKDYPAPDVPQKPRKIGSCGGLLDETGSNYTKKNTLERSASTRQSGTLSSVGGLSTTSMSTTGTVEKRTVWTSDDVALALDSFRAVTLTMTSFFKQEPDKMREEDLYKILHDYRRHAAHKRLKSIPGSLKMEFSPCPHELPHMVTPELAKLKPYPDPHAIPTKEVLEFRPRDLYAPNYSYRNILFIYPREVNLTNRPGGSARNIACQVEYRVGETEDSALSVIFGKSSSPELEKQARTSVTYHNRSPCFYDEFKIKVPAKLDDKHHLFFTFYHVSCQKKEAQNQVETPVGYTWLPLIRDGGLVSGEINLPVMIDQPPKDYSIVGPEVQVPHYKWVDNHKNVFTINVRPVTTVHSLDRHIDRFLNLCSEIERGEPLPRYLHGEGNAERELKTSIEELRLSALDALVSFLPIVLDKLLLNIVRPPRIGTQELKLSQPCFEAMGVIAQRVSMNLEGQSDHLGRNQLLSTYVSYEATLPHPGTAPLQTYSPTRGPNFRTWENPGAVVAGLEHRTAGVYRQTSSFDSSVVQDEPGTQSVRKLVHEEIALQWVVSSGTARDLALTNSWFFLELMVKSMTEHLRTCGGLTGVSRKNRFPEQFTDDVTNLVTSLTSDVIAKFNRDGRDLKAVSRLNSSLAFFIQDLLSIMDRGYVFGLIRDYCKRLDTKISSLPDAGYLLTYKLDFLRIVCSHEHVIALNLPFGTPLCPPNLHCGRGSASSPTPSVSSQSSWVSTIVGGTGNKWIYADLSPEYKQHHFLAGLILSNLQVALESAHSPAVHSRAVETLRNLLWCHDVDTRFTNEKVANYEGIRCSTKSRVACLYLPLLGIVLDAIAQLHRPSNEGTKFCRAFTRNKVNRGSMHANRSVAIGSPDDGDSDRSDALSRLDGVGQRSPLSVESTKHLLVCLLWVLKNVESSLLRAWWCEMPVGRLKELLDVLHIAVSCFEYCGRRALKQAQASFRKPHGGGDMKSRLEEMILGGHGSARLELIRRKNTQASPGLDTRDSGAVSLPSVPSGSSSPMPSLRWHKDQWRTPLASTTGSEASTVVASAQQSPSGSDSDAAVLGNLSAECMLVILDTLEIVAQVATSHSAESSAQALLGEVLKVLLHALSRNQATSVLCALFGFQRNLLVKFPNLIFEEDSEFCADLCLQLLSHCGSGISTVRAQAAASLYALMRQNFEIGNNFARVKMQVTMSLSSLVGTSTAFNEDFLRRSLKTILTYAEEDTESHEDYSSFPEQVRDLVFNLHMILSDTVKMKEYQQDPEMLLDLMYRIAKGYQNSPDLRLTWLANMAQNHSKQGNHAEAAMCLVHSAALVSEYLLMIEDKLYMPRGAVAFESVSPNVSEESAVSDDVVSPDDQGGTGASGGGIGGGSCSGKYFTEAGLCGLIEQAANSFNAAGMYESIDRVYKVLLPIVESSHDYKKLSNIHGKLREAYERIDQLHGKRVFGTYFRVGFYGAAFGDLDGEEFVYKEPPLTKLSEISDRLETFYAERFGTEKVVIVKDSNPVNPKKLIPDKAYIQITYVEPYFESYEERRRLTSFHLNDCLKNFIFSTPFTRDPNRPHGELHEQHKRKTIVTTQSHFPYVKTRIPVIAKRSVTLSPAEVAIEDIQKKCTELAAATNQNPPDPKILQMVLQGCIGTTVNQGPLEVAHVFLSDLKDGVKTPTKLQNKLRLCFKDFSRKCSDALNKNKNLIGPDQRDYQRELENNYKNFVSQLAPMITISRPGGGISEPDANQRLWKHISALPGKEMDGFHAIRSSPVV</sequence>
<dbReference type="InterPro" id="IPR035892">
    <property type="entry name" value="C2_domain_sf"/>
</dbReference>
<feature type="region of interest" description="Disordered" evidence="4">
    <location>
        <begin position="190"/>
        <end position="219"/>
    </location>
</feature>
<dbReference type="InterPro" id="IPR043161">
    <property type="entry name" value="DOCK_C_lobe_A"/>
</dbReference>
<dbReference type="Gene3D" id="1.25.40.410">
    <property type="match status" value="1"/>
</dbReference>
<dbReference type="InterPro" id="IPR026791">
    <property type="entry name" value="DOCK"/>
</dbReference>
<feature type="compositionally biased region" description="Low complexity" evidence="4">
    <location>
        <begin position="1470"/>
        <end position="1489"/>
    </location>
</feature>
<dbReference type="Gene3D" id="2.60.40.150">
    <property type="entry name" value="C2 domain"/>
    <property type="match status" value="1"/>
</dbReference>
<dbReference type="Proteomes" id="UP000678499">
    <property type="component" value="Unassembled WGS sequence"/>
</dbReference>
<dbReference type="EMBL" id="CAJPEX010001262">
    <property type="protein sequence ID" value="CAG0918696.1"/>
    <property type="molecule type" value="Genomic_DNA"/>
</dbReference>
<dbReference type="EMBL" id="OA883299">
    <property type="protein sequence ID" value="CAD7278544.1"/>
    <property type="molecule type" value="Genomic_DNA"/>
</dbReference>
<keyword evidence="8" id="KW-1185">Reference proteome</keyword>
<dbReference type="InterPro" id="IPR027357">
    <property type="entry name" value="DOCKER_dom"/>
</dbReference>
<keyword evidence="2" id="KW-0344">Guanine-nucleotide releasing factor</keyword>
<dbReference type="GO" id="GO:0005085">
    <property type="term" value="F:guanyl-nucleotide exchange factor activity"/>
    <property type="evidence" value="ECO:0007669"/>
    <property type="project" value="UniProtKB-KW"/>
</dbReference>
<protein>
    <recommendedName>
        <fullName evidence="9">Dedicator of cytokinesis protein 7</fullName>
    </recommendedName>
</protein>
<dbReference type="InterPro" id="IPR046770">
    <property type="entry name" value="DOCKER_Lobe_B"/>
</dbReference>
<keyword evidence="1" id="KW-0597">Phosphoprotein</keyword>
<dbReference type="CDD" id="cd11695">
    <property type="entry name" value="DHR2_DOCK_C"/>
    <property type="match status" value="1"/>
</dbReference>
<evidence type="ECO:0000259" key="6">
    <source>
        <dbReference type="PROSITE" id="PS51651"/>
    </source>
</evidence>
<dbReference type="OrthoDB" id="47328at2759"/>
<name>A0A7R9GF32_9CRUS</name>
<feature type="compositionally biased region" description="Low complexity" evidence="4">
    <location>
        <begin position="202"/>
        <end position="213"/>
    </location>
</feature>
<feature type="compositionally biased region" description="Low complexity" evidence="4">
    <location>
        <begin position="1811"/>
        <end position="1822"/>
    </location>
</feature>
<dbReference type="CDD" id="cd08696">
    <property type="entry name" value="C2_Dock-C"/>
    <property type="match status" value="1"/>
</dbReference>
<dbReference type="Pfam" id="PF14429">
    <property type="entry name" value="DOCK-C2"/>
    <property type="match status" value="1"/>
</dbReference>
<evidence type="ECO:0000313" key="8">
    <source>
        <dbReference type="Proteomes" id="UP000678499"/>
    </source>
</evidence>
<dbReference type="InterPro" id="IPR046773">
    <property type="entry name" value="DOCKER_Lobe_C"/>
</dbReference>
<reference evidence="7" key="1">
    <citation type="submission" date="2020-11" db="EMBL/GenBank/DDBJ databases">
        <authorList>
            <person name="Tran Van P."/>
        </authorList>
    </citation>
    <scope>NUCLEOTIDE SEQUENCE</scope>
</reference>
<evidence type="ECO:0000259" key="5">
    <source>
        <dbReference type="PROSITE" id="PS51650"/>
    </source>
</evidence>
<dbReference type="PANTHER" id="PTHR23317:SF76">
    <property type="entry name" value="LD20667P"/>
    <property type="match status" value="1"/>
</dbReference>
<dbReference type="Pfam" id="PF11878">
    <property type="entry name" value="DOCK_C-D_N"/>
    <property type="match status" value="1"/>
</dbReference>
<dbReference type="InterPro" id="IPR021816">
    <property type="entry name" value="DOCK_C/D_N"/>
</dbReference>
<evidence type="ECO:0008006" key="9">
    <source>
        <dbReference type="Google" id="ProtNLM"/>
    </source>
</evidence>
<comment type="similarity">
    <text evidence="3">Belongs to the DOCK family.</text>
</comment>
<dbReference type="PANTHER" id="PTHR23317">
    <property type="entry name" value="DEDICATOR OF CYTOKINESIS DOCK"/>
    <property type="match status" value="1"/>
</dbReference>
<dbReference type="PROSITE" id="PS51650">
    <property type="entry name" value="C2_DOCK"/>
    <property type="match status" value="1"/>
</dbReference>
<evidence type="ECO:0000256" key="4">
    <source>
        <dbReference type="SAM" id="MobiDB-lite"/>
    </source>
</evidence>
<dbReference type="Gene3D" id="1.20.58.740">
    <property type="match status" value="1"/>
</dbReference>
<feature type="domain" description="DOCKER" evidence="6">
    <location>
        <begin position="1740"/>
        <end position="2188"/>
    </location>
</feature>